<evidence type="ECO:0000313" key="1">
    <source>
        <dbReference type="EMBL" id="KAJ8680518.1"/>
    </source>
</evidence>
<organism evidence="1 2">
    <name type="scientific">Eretmocerus hayati</name>
    <dbReference type="NCBI Taxonomy" id="131215"/>
    <lineage>
        <taxon>Eukaryota</taxon>
        <taxon>Metazoa</taxon>
        <taxon>Ecdysozoa</taxon>
        <taxon>Arthropoda</taxon>
        <taxon>Hexapoda</taxon>
        <taxon>Insecta</taxon>
        <taxon>Pterygota</taxon>
        <taxon>Neoptera</taxon>
        <taxon>Endopterygota</taxon>
        <taxon>Hymenoptera</taxon>
        <taxon>Apocrita</taxon>
        <taxon>Proctotrupomorpha</taxon>
        <taxon>Chalcidoidea</taxon>
        <taxon>Aphelinidae</taxon>
        <taxon>Aphelininae</taxon>
        <taxon>Eretmocerus</taxon>
    </lineage>
</organism>
<sequence>MEEPEQNVTSSGNTIPLEYLPHILNYLDGVLNQTKDFSKPVLKTHFEDGYVPFVFVYSVLLVASVLANLAMGIHIFRLGIHRHDPTCAFLVNIAVANIFHVSVAFPITLVVILMQNWVFGKFICLSIAMLQDIPIHISIFTHLLIAYDRYRFLSYPRRPRIPAFVCVLGTWFFAPCIALPHLIYTTFIDLGNYGSEQNRELGRGHQLCIANLADNSTEYLIGILFGTFIVPLTLSAHLYIKSSQELESLERGPSAVAVFDARLSESRSNSRHGSSTSNEVTLELHGKRWNESCSASAIAGFSNYSTSYSSDWNELDVAKEKRTQTHLIGMISNIAICLLPLQVLRIVRSGVNETYNNTHHLDMIYLIIVWIGFLPALTTPCIYASWQIS</sequence>
<protein>
    <submittedName>
        <fullName evidence="1">Uncharacterized protein</fullName>
    </submittedName>
</protein>
<accession>A0ACC2PBP3</accession>
<evidence type="ECO:0000313" key="2">
    <source>
        <dbReference type="Proteomes" id="UP001239111"/>
    </source>
</evidence>
<reference evidence="1" key="1">
    <citation type="submission" date="2023-04" db="EMBL/GenBank/DDBJ databases">
        <title>A chromosome-level genome assembly of the parasitoid wasp Eretmocerus hayati.</title>
        <authorList>
            <person name="Zhong Y."/>
            <person name="Liu S."/>
            <person name="Liu Y."/>
        </authorList>
    </citation>
    <scope>NUCLEOTIDE SEQUENCE</scope>
    <source>
        <strain evidence="1">ZJU_SS_LIU_2023</strain>
    </source>
</reference>
<dbReference type="EMBL" id="CM056742">
    <property type="protein sequence ID" value="KAJ8680518.1"/>
    <property type="molecule type" value="Genomic_DNA"/>
</dbReference>
<name>A0ACC2PBP3_9HYME</name>
<feature type="non-terminal residue" evidence="1">
    <location>
        <position position="389"/>
    </location>
</feature>
<keyword evidence="2" id="KW-1185">Reference proteome</keyword>
<proteinExistence type="predicted"/>
<dbReference type="Proteomes" id="UP001239111">
    <property type="component" value="Chromosome 2"/>
</dbReference>
<comment type="caution">
    <text evidence="1">The sequence shown here is derived from an EMBL/GenBank/DDBJ whole genome shotgun (WGS) entry which is preliminary data.</text>
</comment>
<gene>
    <name evidence="1" type="ORF">QAD02_016305</name>
</gene>